<comment type="caution">
    <text evidence="1">The sequence shown here is derived from an EMBL/GenBank/DDBJ whole genome shotgun (WGS) entry which is preliminary data.</text>
</comment>
<dbReference type="AlphaFoldDB" id="A0A2T7PKW9"/>
<sequence>MFDVGLKAWMIPRLLRAVAAWRVHGQVSQPKRGCVRLRPEAVTAICLSHIKQLFTVQPRRSCWW</sequence>
<reference evidence="1 2" key="1">
    <citation type="submission" date="2018-04" db="EMBL/GenBank/DDBJ databases">
        <title>The genome of golden apple snail Pomacea canaliculata provides insight into stress tolerance and invasive adaptation.</title>
        <authorList>
            <person name="Liu C."/>
            <person name="Liu B."/>
            <person name="Ren Y."/>
            <person name="Zhang Y."/>
            <person name="Wang H."/>
            <person name="Li S."/>
            <person name="Jiang F."/>
            <person name="Yin L."/>
            <person name="Zhang G."/>
            <person name="Qian W."/>
            <person name="Fan W."/>
        </authorList>
    </citation>
    <scope>NUCLEOTIDE SEQUENCE [LARGE SCALE GENOMIC DNA]</scope>
    <source>
        <strain evidence="1">SZHN2017</strain>
        <tissue evidence="1">Muscle</tissue>
    </source>
</reference>
<gene>
    <name evidence="1" type="ORF">C0Q70_05306</name>
</gene>
<dbReference type="Proteomes" id="UP000245119">
    <property type="component" value="Linkage Group LG3"/>
</dbReference>
<protein>
    <submittedName>
        <fullName evidence="1">Uncharacterized protein</fullName>
    </submittedName>
</protein>
<name>A0A2T7PKW9_POMCA</name>
<evidence type="ECO:0000313" key="1">
    <source>
        <dbReference type="EMBL" id="PVD34044.1"/>
    </source>
</evidence>
<proteinExistence type="predicted"/>
<evidence type="ECO:0000313" key="2">
    <source>
        <dbReference type="Proteomes" id="UP000245119"/>
    </source>
</evidence>
<accession>A0A2T7PKW9</accession>
<keyword evidence="2" id="KW-1185">Reference proteome</keyword>
<dbReference type="EMBL" id="PZQS01000003">
    <property type="protein sequence ID" value="PVD34044.1"/>
    <property type="molecule type" value="Genomic_DNA"/>
</dbReference>
<organism evidence="1 2">
    <name type="scientific">Pomacea canaliculata</name>
    <name type="common">Golden apple snail</name>
    <dbReference type="NCBI Taxonomy" id="400727"/>
    <lineage>
        <taxon>Eukaryota</taxon>
        <taxon>Metazoa</taxon>
        <taxon>Spiralia</taxon>
        <taxon>Lophotrochozoa</taxon>
        <taxon>Mollusca</taxon>
        <taxon>Gastropoda</taxon>
        <taxon>Caenogastropoda</taxon>
        <taxon>Architaenioglossa</taxon>
        <taxon>Ampullarioidea</taxon>
        <taxon>Ampullariidae</taxon>
        <taxon>Pomacea</taxon>
    </lineage>
</organism>